<reference evidence="9 10" key="1">
    <citation type="journal article" date="2018" name="Mol. Biol. Evol.">
        <title>Broad Genomic Sampling Reveals a Smut Pathogenic Ancestry of the Fungal Clade Ustilaginomycotina.</title>
        <authorList>
            <person name="Kijpornyongpan T."/>
            <person name="Mondo S.J."/>
            <person name="Barry K."/>
            <person name="Sandor L."/>
            <person name="Lee J."/>
            <person name="Lipzen A."/>
            <person name="Pangilinan J."/>
            <person name="LaButti K."/>
            <person name="Hainaut M."/>
            <person name="Henrissat B."/>
            <person name="Grigoriev I.V."/>
            <person name="Spatafora J.W."/>
            <person name="Aime M.C."/>
        </authorList>
    </citation>
    <scope>NUCLEOTIDE SEQUENCE [LARGE SCALE GENOMIC DNA]</scope>
    <source>
        <strain evidence="9 10">MCA 4186</strain>
    </source>
</reference>
<dbReference type="OrthoDB" id="1913277at2759"/>
<evidence type="ECO:0000313" key="10">
    <source>
        <dbReference type="Proteomes" id="UP000245946"/>
    </source>
</evidence>
<feature type="region of interest" description="Disordered" evidence="7">
    <location>
        <begin position="145"/>
        <end position="188"/>
    </location>
</feature>
<dbReference type="RefSeq" id="XP_025598305.1">
    <property type="nucleotide sequence ID" value="XM_025742501.1"/>
</dbReference>
<dbReference type="Proteomes" id="UP000245946">
    <property type="component" value="Unassembled WGS sequence"/>
</dbReference>
<keyword evidence="2 8" id="KW-0812">Transmembrane</keyword>
<keyword evidence="5" id="KW-0496">Mitochondrion</keyword>
<evidence type="ECO:0000256" key="7">
    <source>
        <dbReference type="SAM" id="MobiDB-lite"/>
    </source>
</evidence>
<protein>
    <submittedName>
        <fullName evidence="9">Uncharacterized protein</fullName>
    </submittedName>
</protein>
<evidence type="ECO:0000256" key="8">
    <source>
        <dbReference type="SAM" id="Phobius"/>
    </source>
</evidence>
<name>A0A316Z9Q8_9BASI</name>
<feature type="transmembrane region" description="Helical" evidence="8">
    <location>
        <begin position="20"/>
        <end position="41"/>
    </location>
</feature>
<dbReference type="EMBL" id="KZ819293">
    <property type="protein sequence ID" value="PWN98026.1"/>
    <property type="molecule type" value="Genomic_DNA"/>
</dbReference>
<evidence type="ECO:0000256" key="5">
    <source>
        <dbReference type="ARBA" id="ARBA00023128"/>
    </source>
</evidence>
<dbReference type="PANTHER" id="PTHR21382">
    <property type="entry name" value="NADH-UBIQUINONE OXIDOREDUCTASE SUBUNIT"/>
    <property type="match status" value="1"/>
</dbReference>
<keyword evidence="10" id="KW-1185">Reference proteome</keyword>
<evidence type="ECO:0000256" key="3">
    <source>
        <dbReference type="ARBA" id="ARBA00022792"/>
    </source>
</evidence>
<sequence>MAPPISNPAELPEAFEQRSALAAMMSGAATTGAAGVLISAVQNSLQTHRAGALGVVTRTGGTIAFFTALGGAFSFAESMSANVRQRNDAWNTAIGGAAAGLVVGARARSIPTLFGASAGLALLLGVFDEAGASLTGSNKRPSLLDAVGRSGDADSDHVPVGSRGWREERDERRRRFFKQPKEDVQTSE</sequence>
<keyword evidence="6 8" id="KW-0472">Membrane</keyword>
<evidence type="ECO:0000256" key="2">
    <source>
        <dbReference type="ARBA" id="ARBA00022692"/>
    </source>
</evidence>
<dbReference type="GO" id="GO:0005743">
    <property type="term" value="C:mitochondrial inner membrane"/>
    <property type="evidence" value="ECO:0007669"/>
    <property type="project" value="UniProtKB-SubCell"/>
</dbReference>
<dbReference type="PANTHER" id="PTHR21382:SF1">
    <property type="entry name" value="NADH DEHYDROGENASE [UBIQUINONE] 1 ALPHA SUBCOMPLEX SUBUNIT 11"/>
    <property type="match status" value="1"/>
</dbReference>
<dbReference type="GO" id="GO:0006120">
    <property type="term" value="P:mitochondrial electron transport, NADH to ubiquinone"/>
    <property type="evidence" value="ECO:0007669"/>
    <property type="project" value="InterPro"/>
</dbReference>
<accession>A0A316Z9Q8</accession>
<evidence type="ECO:0000313" key="9">
    <source>
        <dbReference type="EMBL" id="PWN98026.1"/>
    </source>
</evidence>
<keyword evidence="4 8" id="KW-1133">Transmembrane helix</keyword>
<keyword evidence="3" id="KW-0999">Mitochondrion inner membrane</keyword>
<evidence type="ECO:0000256" key="1">
    <source>
        <dbReference type="ARBA" id="ARBA00004448"/>
    </source>
</evidence>
<feature type="transmembrane region" description="Helical" evidence="8">
    <location>
        <begin position="53"/>
        <end position="76"/>
    </location>
</feature>
<dbReference type="GeneID" id="37270045"/>
<proteinExistence type="predicted"/>
<comment type="subcellular location">
    <subcellularLocation>
        <location evidence="1">Mitochondrion inner membrane</location>
        <topology evidence="1">Multi-pass membrane protein</topology>
    </subcellularLocation>
</comment>
<dbReference type="AlphaFoldDB" id="A0A316Z9Q8"/>
<dbReference type="STRING" id="58919.A0A316Z9Q8"/>
<organism evidence="9 10">
    <name type="scientific">Tilletiopsis washingtonensis</name>
    <dbReference type="NCBI Taxonomy" id="58919"/>
    <lineage>
        <taxon>Eukaryota</taxon>
        <taxon>Fungi</taxon>
        <taxon>Dikarya</taxon>
        <taxon>Basidiomycota</taxon>
        <taxon>Ustilaginomycotina</taxon>
        <taxon>Exobasidiomycetes</taxon>
        <taxon>Entylomatales</taxon>
        <taxon>Entylomatales incertae sedis</taxon>
        <taxon>Tilletiopsis</taxon>
    </lineage>
</organism>
<evidence type="ECO:0000256" key="6">
    <source>
        <dbReference type="ARBA" id="ARBA00023136"/>
    </source>
</evidence>
<feature type="compositionally biased region" description="Basic and acidic residues" evidence="7">
    <location>
        <begin position="164"/>
        <end position="188"/>
    </location>
</feature>
<evidence type="ECO:0000256" key="4">
    <source>
        <dbReference type="ARBA" id="ARBA00022989"/>
    </source>
</evidence>
<dbReference type="GO" id="GO:0045271">
    <property type="term" value="C:respiratory chain complex I"/>
    <property type="evidence" value="ECO:0007669"/>
    <property type="project" value="InterPro"/>
</dbReference>
<dbReference type="InterPro" id="IPR039205">
    <property type="entry name" value="NDUFA11"/>
</dbReference>
<gene>
    <name evidence="9" type="ORF">FA09DRAFT_330186</name>
</gene>